<keyword evidence="11 18" id="KW-0547">Nucleotide-binding</keyword>
<dbReference type="PROSITE" id="PS00307">
    <property type="entry name" value="LECTIN_LEGUME_BETA"/>
    <property type="match status" value="1"/>
</dbReference>
<evidence type="ECO:0000256" key="12">
    <source>
        <dbReference type="ARBA" id="ARBA00022777"/>
    </source>
</evidence>
<dbReference type="InterPro" id="IPR011009">
    <property type="entry name" value="Kinase-like_dom_sf"/>
</dbReference>
<dbReference type="InterPro" id="IPR000719">
    <property type="entry name" value="Prot_kinase_dom"/>
</dbReference>
<dbReference type="Pfam" id="PF00139">
    <property type="entry name" value="Lectin_legB"/>
    <property type="match status" value="1"/>
</dbReference>
<sequence length="716" mass="79491">MPPIATLLFIFLISPSLPFPPSPTTTTKKNVTLLGDASIDDNEVITLTRQPNATSLIGGSGGSCGRAFYCYPVPFLDAKSKAPVSFSTHFSFSITPSPSLPFGDGLAFFIASDPLQFSTCDGHLGLPNATADLEYSISPQEEPSSSFIAVEFDTSFDPSLGDINDNHVGVDVGTIVSFHSVDVGSMGIDLKSGRPMKAWIEYVDDQKMMRVWMDYSAIKPPSPVLATQIDLSDKFRDVMHVGFSASNGHGAARHLVLRWKFRTFGFNHSKDESEREDDERADREEQEQEFQYGCFACTSDELKPDKAGKNLIELALALGGGAAVLFLMILILTGTSIYLLRKQKQNRNSKDSEAALQKCREEIENLPKKFSFSQLKYATKGFHRSRIIGEGASATVYNGIFASGHEVAVKKFSLNSTITKDPFTAELSAVINTLRHKNLVQLQGWCSEGQELILVYEYLSLGSLDNILHSSNNSRTPTIVLTWEQRESIILGVASALAYLHGECERQIIHRDVKSSNIMLDSELNAKLGDYSLAKLRSRVSPTPGGSVSIPVGTMGYLAPEYVHLGKETEKTDVYSFGVVVLEVVTGRRAIENDGTVLVDWVWRLWGEGRVVGCADRRLGRRFEDRKVEKMVMIGLWCAYPKCDRRPTMREVISMLRGEVLVPILPRRKPVVRFTLPLPESAHEVMRATGRERRRGGTATWWPNISNPWSTPRTRF</sequence>
<dbReference type="InterPro" id="IPR050528">
    <property type="entry name" value="L-type_Lectin-RKs"/>
</dbReference>
<dbReference type="CDD" id="cd06899">
    <property type="entry name" value="lectin_legume_LecRK_Arcelin_ConA"/>
    <property type="match status" value="1"/>
</dbReference>
<evidence type="ECO:0000256" key="17">
    <source>
        <dbReference type="ARBA" id="ARBA00023180"/>
    </source>
</evidence>
<evidence type="ECO:0000256" key="11">
    <source>
        <dbReference type="ARBA" id="ARBA00022741"/>
    </source>
</evidence>
<feature type="domain" description="Protein kinase" evidence="21">
    <location>
        <begin position="382"/>
        <end position="665"/>
    </location>
</feature>
<dbReference type="InterPro" id="IPR008271">
    <property type="entry name" value="Ser/Thr_kinase_AS"/>
</dbReference>
<dbReference type="Gene3D" id="2.60.120.200">
    <property type="match status" value="1"/>
</dbReference>
<feature type="signal peptide" evidence="20">
    <location>
        <begin position="1"/>
        <end position="18"/>
    </location>
</feature>
<accession>A0AAP0ETJ4</accession>
<evidence type="ECO:0000256" key="7">
    <source>
        <dbReference type="ARBA" id="ARBA00022679"/>
    </source>
</evidence>
<dbReference type="PROSITE" id="PS00107">
    <property type="entry name" value="PROTEIN_KINASE_ATP"/>
    <property type="match status" value="1"/>
</dbReference>
<dbReference type="InterPro" id="IPR017441">
    <property type="entry name" value="Protein_kinase_ATP_BS"/>
</dbReference>
<dbReference type="InterPro" id="IPR001220">
    <property type="entry name" value="Legume_lectin_dom"/>
</dbReference>
<dbReference type="GO" id="GO:0004674">
    <property type="term" value="F:protein serine/threonine kinase activity"/>
    <property type="evidence" value="ECO:0007669"/>
    <property type="project" value="UniProtKB-KW"/>
</dbReference>
<dbReference type="InterPro" id="IPR019825">
    <property type="entry name" value="Lectin_legB_Mn/Ca_BS"/>
</dbReference>
<evidence type="ECO:0000256" key="15">
    <source>
        <dbReference type="ARBA" id="ARBA00023136"/>
    </source>
</evidence>
<evidence type="ECO:0000256" key="8">
    <source>
        <dbReference type="ARBA" id="ARBA00022692"/>
    </source>
</evidence>
<keyword evidence="14 19" id="KW-1133">Transmembrane helix</keyword>
<gene>
    <name evidence="22" type="ORF">Sjap_021890</name>
</gene>
<dbReference type="PANTHER" id="PTHR27007">
    <property type="match status" value="1"/>
</dbReference>
<keyword evidence="6" id="KW-0723">Serine/threonine-protein kinase</keyword>
<comment type="similarity">
    <text evidence="2">In the N-terminal section; belongs to the leguminous lectin family.</text>
</comment>
<keyword evidence="23" id="KW-1185">Reference proteome</keyword>
<protein>
    <recommendedName>
        <fullName evidence="4">non-specific serine/threonine protein kinase</fullName>
        <ecNumber evidence="4">2.7.11.1</ecNumber>
    </recommendedName>
</protein>
<dbReference type="GO" id="GO:0005886">
    <property type="term" value="C:plasma membrane"/>
    <property type="evidence" value="ECO:0007669"/>
    <property type="project" value="UniProtKB-SubCell"/>
</dbReference>
<evidence type="ECO:0000313" key="23">
    <source>
        <dbReference type="Proteomes" id="UP001417504"/>
    </source>
</evidence>
<comment type="caution">
    <text evidence="22">The sequence shown here is derived from an EMBL/GenBank/DDBJ whole genome shotgun (WGS) entry which is preliminary data.</text>
</comment>
<keyword evidence="17" id="KW-0325">Glycoprotein</keyword>
<evidence type="ECO:0000256" key="10">
    <source>
        <dbReference type="ARBA" id="ARBA00022734"/>
    </source>
</evidence>
<evidence type="ECO:0000259" key="21">
    <source>
        <dbReference type="PROSITE" id="PS50011"/>
    </source>
</evidence>
<dbReference type="Gene3D" id="3.30.200.20">
    <property type="entry name" value="Phosphorylase Kinase, domain 1"/>
    <property type="match status" value="1"/>
</dbReference>
<dbReference type="SUPFAM" id="SSF49899">
    <property type="entry name" value="Concanavalin A-like lectins/glucanases"/>
    <property type="match status" value="1"/>
</dbReference>
<evidence type="ECO:0000256" key="19">
    <source>
        <dbReference type="SAM" id="Phobius"/>
    </source>
</evidence>
<dbReference type="Gene3D" id="1.10.510.10">
    <property type="entry name" value="Transferase(Phosphotransferase) domain 1"/>
    <property type="match status" value="1"/>
</dbReference>
<keyword evidence="10" id="KW-0430">Lectin</keyword>
<proteinExistence type="inferred from homology"/>
<evidence type="ECO:0000256" key="9">
    <source>
        <dbReference type="ARBA" id="ARBA00022729"/>
    </source>
</evidence>
<keyword evidence="9 20" id="KW-0732">Signal</keyword>
<keyword evidence="5" id="KW-1003">Cell membrane</keyword>
<keyword evidence="8 19" id="KW-0812">Transmembrane</keyword>
<evidence type="ECO:0000256" key="13">
    <source>
        <dbReference type="ARBA" id="ARBA00022840"/>
    </source>
</evidence>
<feature type="binding site" evidence="18">
    <location>
        <position position="411"/>
    </location>
    <ligand>
        <name>ATP</name>
        <dbReference type="ChEBI" id="CHEBI:30616"/>
    </ligand>
</feature>
<evidence type="ECO:0000256" key="16">
    <source>
        <dbReference type="ARBA" id="ARBA00023170"/>
    </source>
</evidence>
<keyword evidence="13 18" id="KW-0067">ATP-binding</keyword>
<evidence type="ECO:0000256" key="14">
    <source>
        <dbReference type="ARBA" id="ARBA00022989"/>
    </source>
</evidence>
<dbReference type="InterPro" id="IPR013320">
    <property type="entry name" value="ConA-like_dom_sf"/>
</dbReference>
<evidence type="ECO:0000256" key="3">
    <source>
        <dbReference type="ARBA" id="ARBA00010217"/>
    </source>
</evidence>
<evidence type="ECO:0000256" key="20">
    <source>
        <dbReference type="SAM" id="SignalP"/>
    </source>
</evidence>
<evidence type="ECO:0000256" key="6">
    <source>
        <dbReference type="ARBA" id="ARBA00022527"/>
    </source>
</evidence>
<keyword evidence="15 19" id="KW-0472">Membrane</keyword>
<dbReference type="AlphaFoldDB" id="A0AAP0ETJ4"/>
<reference evidence="22 23" key="1">
    <citation type="submission" date="2024-01" db="EMBL/GenBank/DDBJ databases">
        <title>Genome assemblies of Stephania.</title>
        <authorList>
            <person name="Yang L."/>
        </authorList>
    </citation>
    <scope>NUCLEOTIDE SEQUENCE [LARGE SCALE GENOMIC DNA]</scope>
    <source>
        <strain evidence="22">QJT</strain>
        <tissue evidence="22">Leaf</tissue>
    </source>
</reference>
<feature type="transmembrane region" description="Helical" evidence="19">
    <location>
        <begin position="314"/>
        <end position="340"/>
    </location>
</feature>
<keyword evidence="12" id="KW-0418">Kinase</keyword>
<feature type="chain" id="PRO_5042842915" description="non-specific serine/threonine protein kinase" evidence="20">
    <location>
        <begin position="19"/>
        <end position="716"/>
    </location>
</feature>
<organism evidence="22 23">
    <name type="scientific">Stephania japonica</name>
    <dbReference type="NCBI Taxonomy" id="461633"/>
    <lineage>
        <taxon>Eukaryota</taxon>
        <taxon>Viridiplantae</taxon>
        <taxon>Streptophyta</taxon>
        <taxon>Embryophyta</taxon>
        <taxon>Tracheophyta</taxon>
        <taxon>Spermatophyta</taxon>
        <taxon>Magnoliopsida</taxon>
        <taxon>Ranunculales</taxon>
        <taxon>Menispermaceae</taxon>
        <taxon>Menispermoideae</taxon>
        <taxon>Cissampelideae</taxon>
        <taxon>Stephania</taxon>
    </lineage>
</organism>
<dbReference type="Pfam" id="PF00069">
    <property type="entry name" value="Pkinase"/>
    <property type="match status" value="1"/>
</dbReference>
<dbReference type="SMART" id="SM00220">
    <property type="entry name" value="S_TKc"/>
    <property type="match status" value="1"/>
</dbReference>
<evidence type="ECO:0000256" key="2">
    <source>
        <dbReference type="ARBA" id="ARBA00008536"/>
    </source>
</evidence>
<comment type="similarity">
    <text evidence="3">In the C-terminal section; belongs to the protein kinase superfamily. Ser/Thr protein kinase family.</text>
</comment>
<evidence type="ECO:0000256" key="4">
    <source>
        <dbReference type="ARBA" id="ARBA00012513"/>
    </source>
</evidence>
<keyword evidence="16" id="KW-0675">Receptor</keyword>
<dbReference type="PROSITE" id="PS00108">
    <property type="entry name" value="PROTEIN_KINASE_ST"/>
    <property type="match status" value="1"/>
</dbReference>
<dbReference type="FunFam" id="1.10.510.10:FF:000240">
    <property type="entry name" value="Lectin-domain containing receptor kinase A4.3"/>
    <property type="match status" value="1"/>
</dbReference>
<dbReference type="GO" id="GO:0005524">
    <property type="term" value="F:ATP binding"/>
    <property type="evidence" value="ECO:0007669"/>
    <property type="project" value="UniProtKB-UniRule"/>
</dbReference>
<comment type="subcellular location">
    <subcellularLocation>
        <location evidence="1">Cell membrane</location>
        <topology evidence="1">Single-pass type I membrane protein</topology>
    </subcellularLocation>
</comment>
<keyword evidence="7" id="KW-0808">Transferase</keyword>
<dbReference type="EMBL" id="JBBNAE010000009">
    <property type="protein sequence ID" value="KAK9096393.1"/>
    <property type="molecule type" value="Genomic_DNA"/>
</dbReference>
<dbReference type="SUPFAM" id="SSF56112">
    <property type="entry name" value="Protein kinase-like (PK-like)"/>
    <property type="match status" value="1"/>
</dbReference>
<evidence type="ECO:0000313" key="22">
    <source>
        <dbReference type="EMBL" id="KAK9096393.1"/>
    </source>
</evidence>
<dbReference type="GO" id="GO:0030246">
    <property type="term" value="F:carbohydrate binding"/>
    <property type="evidence" value="ECO:0007669"/>
    <property type="project" value="UniProtKB-KW"/>
</dbReference>
<dbReference type="GO" id="GO:0002229">
    <property type="term" value="P:defense response to oomycetes"/>
    <property type="evidence" value="ECO:0007669"/>
    <property type="project" value="UniProtKB-ARBA"/>
</dbReference>
<evidence type="ECO:0000256" key="18">
    <source>
        <dbReference type="PROSITE-ProRule" id="PRU10141"/>
    </source>
</evidence>
<name>A0AAP0ETJ4_9MAGN</name>
<evidence type="ECO:0000256" key="1">
    <source>
        <dbReference type="ARBA" id="ARBA00004251"/>
    </source>
</evidence>
<dbReference type="PROSITE" id="PS50011">
    <property type="entry name" value="PROTEIN_KINASE_DOM"/>
    <property type="match status" value="1"/>
</dbReference>
<dbReference type="Proteomes" id="UP001417504">
    <property type="component" value="Unassembled WGS sequence"/>
</dbReference>
<dbReference type="EC" id="2.7.11.1" evidence="4"/>
<evidence type="ECO:0000256" key="5">
    <source>
        <dbReference type="ARBA" id="ARBA00022475"/>
    </source>
</evidence>